<dbReference type="Proteomes" id="UP000220828">
    <property type="component" value="Unassembled WGS sequence"/>
</dbReference>
<dbReference type="PANTHER" id="PTHR43415">
    <property type="entry name" value="SPERMIDINE N(1)-ACETYLTRANSFERASE"/>
    <property type="match status" value="1"/>
</dbReference>
<proteinExistence type="predicted"/>
<dbReference type="PANTHER" id="PTHR43415:SF5">
    <property type="entry name" value="ACETYLTRANSFERASE"/>
    <property type="match status" value="1"/>
</dbReference>
<organism evidence="2 3">
    <name type="scientific">Flavobacterium branchiophilum</name>
    <dbReference type="NCBI Taxonomy" id="55197"/>
    <lineage>
        <taxon>Bacteria</taxon>
        <taxon>Pseudomonadati</taxon>
        <taxon>Bacteroidota</taxon>
        <taxon>Flavobacteriia</taxon>
        <taxon>Flavobacteriales</taxon>
        <taxon>Flavobacteriaceae</taxon>
        <taxon>Flavobacterium</taxon>
    </lineage>
</organism>
<dbReference type="GO" id="GO:0016747">
    <property type="term" value="F:acyltransferase activity, transferring groups other than amino-acyl groups"/>
    <property type="evidence" value="ECO:0007669"/>
    <property type="project" value="InterPro"/>
</dbReference>
<dbReference type="AlphaFoldDB" id="A0A2H3KPR0"/>
<dbReference type="InterPro" id="IPR000182">
    <property type="entry name" value="GNAT_dom"/>
</dbReference>
<dbReference type="Pfam" id="PF00583">
    <property type="entry name" value="Acetyltransf_1"/>
    <property type="match status" value="1"/>
</dbReference>
<reference evidence="2 3" key="1">
    <citation type="submission" date="2017-09" db="EMBL/GenBank/DDBJ databases">
        <title>Whole genomes of Flavobacteriaceae.</title>
        <authorList>
            <person name="Stine C."/>
            <person name="Li C."/>
            <person name="Tadesse D."/>
        </authorList>
    </citation>
    <scope>NUCLEOTIDE SEQUENCE [LARGE SCALE GENOMIC DNA]</scope>
    <source>
        <strain evidence="2 3">ATCC 35036</strain>
    </source>
</reference>
<dbReference type="OrthoDB" id="9811523at2"/>
<dbReference type="CDD" id="cd04301">
    <property type="entry name" value="NAT_SF"/>
    <property type="match status" value="1"/>
</dbReference>
<gene>
    <name evidence="2" type="ORF">B0A77_10990</name>
</gene>
<dbReference type="InterPro" id="IPR016181">
    <property type="entry name" value="Acyl_CoA_acyltransferase"/>
</dbReference>
<protein>
    <submittedName>
        <fullName evidence="2">GNAT family N-acetyltransferase</fullName>
    </submittedName>
</protein>
<dbReference type="PROSITE" id="PS51186">
    <property type="entry name" value="GNAT"/>
    <property type="match status" value="1"/>
</dbReference>
<dbReference type="Gene3D" id="3.40.630.30">
    <property type="match status" value="1"/>
</dbReference>
<accession>A0A2H3KPR0</accession>
<dbReference type="EMBL" id="PCMW01000062">
    <property type="protein sequence ID" value="PDS23369.1"/>
    <property type="molecule type" value="Genomic_DNA"/>
</dbReference>
<dbReference type="RefSeq" id="WP_097554467.1">
    <property type="nucleotide sequence ID" value="NZ_PCMW01000062.1"/>
</dbReference>
<feature type="domain" description="N-acetyltransferase" evidence="1">
    <location>
        <begin position="2"/>
        <end position="163"/>
    </location>
</feature>
<keyword evidence="2" id="KW-0808">Transferase</keyword>
<dbReference type="SUPFAM" id="SSF55729">
    <property type="entry name" value="Acyl-CoA N-acyltransferases (Nat)"/>
    <property type="match status" value="1"/>
</dbReference>
<sequence>MIKLKKFTEQDFERLINWIDNEETLVQFSGPIFKFPLTKEQLNEYLYSENIISFKVKNLETNEIIGHSEIYKSENNEVKLCRILIGKESQRGKGFGKKIINELVKYSFEKLNAKKVELNVYDWNKYAIVCYEKTGFEMNPNKYSEIEVKGNKWISLNMILNKSKWEKSTKN</sequence>
<name>A0A2H3KPR0_9FLAO</name>
<evidence type="ECO:0000313" key="2">
    <source>
        <dbReference type="EMBL" id="PDS23369.1"/>
    </source>
</evidence>
<evidence type="ECO:0000259" key="1">
    <source>
        <dbReference type="PROSITE" id="PS51186"/>
    </source>
</evidence>
<evidence type="ECO:0000313" key="3">
    <source>
        <dbReference type="Proteomes" id="UP000220828"/>
    </source>
</evidence>
<comment type="caution">
    <text evidence="2">The sequence shown here is derived from an EMBL/GenBank/DDBJ whole genome shotgun (WGS) entry which is preliminary data.</text>
</comment>